<feature type="domain" description="A-factor biosynthesis hotdog" evidence="2">
    <location>
        <begin position="333"/>
        <end position="391"/>
    </location>
</feature>
<organism evidence="3 4">
    <name type="scientific">Streptosporangium nondiastaticum</name>
    <dbReference type="NCBI Taxonomy" id="35764"/>
    <lineage>
        <taxon>Bacteria</taxon>
        <taxon>Bacillati</taxon>
        <taxon>Actinomycetota</taxon>
        <taxon>Actinomycetes</taxon>
        <taxon>Streptosporangiales</taxon>
        <taxon>Streptosporangiaceae</taxon>
        <taxon>Streptosporangium</taxon>
    </lineage>
</organism>
<feature type="region of interest" description="Disordered" evidence="1">
    <location>
        <begin position="108"/>
        <end position="146"/>
    </location>
</feature>
<feature type="region of interest" description="Disordered" evidence="1">
    <location>
        <begin position="1"/>
        <end position="73"/>
    </location>
</feature>
<dbReference type="InterPro" id="IPR005509">
    <property type="entry name" value="AfsA_hotdog_dom"/>
</dbReference>
<proteinExistence type="predicted"/>
<dbReference type="GO" id="GO:0016740">
    <property type="term" value="F:transferase activity"/>
    <property type="evidence" value="ECO:0007669"/>
    <property type="project" value="InterPro"/>
</dbReference>
<evidence type="ECO:0000256" key="1">
    <source>
        <dbReference type="SAM" id="MobiDB-lite"/>
    </source>
</evidence>
<gene>
    <name evidence="3" type="ORF">B7P34_31420</name>
</gene>
<comment type="caution">
    <text evidence="3">The sequence shown here is derived from an EMBL/GenBank/DDBJ whole genome shotgun (WGS) entry which is preliminary data.</text>
</comment>
<reference evidence="3 4" key="1">
    <citation type="submission" date="2018-03" db="EMBL/GenBank/DDBJ databases">
        <title>Chitinolytic properties of Streptosporangium nondiastaticum TBG75A20.</title>
        <authorList>
            <person name="Gayathri V."/>
            <person name="Shiburaj S."/>
        </authorList>
    </citation>
    <scope>NUCLEOTIDE SEQUENCE [LARGE SCALE GENOMIC DNA]</scope>
    <source>
        <strain evidence="3 4">TBG75A20</strain>
    </source>
</reference>
<evidence type="ECO:0000313" key="3">
    <source>
        <dbReference type="EMBL" id="PSJ24816.1"/>
    </source>
</evidence>
<keyword evidence="4" id="KW-1185">Reference proteome</keyword>
<feature type="compositionally biased region" description="Low complexity" evidence="1">
    <location>
        <begin position="136"/>
        <end position="146"/>
    </location>
</feature>
<sequence>MTTSRSPATRRYERPAGHGRRVRPAGRTGQGPDSTARASTSDNPKANRIVRILSPGRLTTGTHESTPRRDVSQILLRPAADAAHGTPRQFADHVTEYRLVRLEADGTDASGGLQVSPPDLSARGAHPAHDGGATGDGARAGKPGGPAAKELVHLSFDDAVFVTCWEQQDPTHFTVTGSWPAHTTHHVPGHGTHYETLTVAQTIRQAGLLLAHTAFEAPLSHATLLHTFSYTLNPGADLDTERATPLHIDVTATPTTRRNKRVTALHLSITVTAAQPGTGPAAADGEVSGPVLVTAETTFEWIPPGVYRRLRGAHHQPPSEQPPLTPHLPPASVGRDRPDEVLLGTADQPRGWQLRHPFDNTVYYDHAVDHVPGLVLIEAANQAAFTATGPVESAAGPCACHPAAGSGYRPQPTTTHTTFHRYAEFDAPVGITTERHTTSRTTTHTTVGHQNGEPVFTTTHTGPAA</sequence>
<dbReference type="EMBL" id="PXWG01000158">
    <property type="protein sequence ID" value="PSJ24816.1"/>
    <property type="molecule type" value="Genomic_DNA"/>
</dbReference>
<dbReference type="Pfam" id="PF03756">
    <property type="entry name" value="AfsA"/>
    <property type="match status" value="2"/>
</dbReference>
<protein>
    <recommendedName>
        <fullName evidence="2">A-factor biosynthesis hotdog domain-containing protein</fullName>
    </recommendedName>
</protein>
<name>A0A9X7JJK8_9ACTN</name>
<dbReference type="InterPro" id="IPR047757">
    <property type="entry name" value="AfsA-like"/>
</dbReference>
<dbReference type="NCBIfam" id="NF041195">
    <property type="entry name" value="ScbA_BarX_GamBu"/>
    <property type="match status" value="1"/>
</dbReference>
<dbReference type="AlphaFoldDB" id="A0A9X7JJK8"/>
<feature type="domain" description="A-factor biosynthesis hotdog" evidence="2">
    <location>
        <begin position="151"/>
        <end position="272"/>
    </location>
</feature>
<dbReference type="Proteomes" id="UP000242427">
    <property type="component" value="Unassembled WGS sequence"/>
</dbReference>
<feature type="region of interest" description="Disordered" evidence="1">
    <location>
        <begin position="437"/>
        <end position="465"/>
    </location>
</feature>
<evidence type="ECO:0000259" key="2">
    <source>
        <dbReference type="Pfam" id="PF03756"/>
    </source>
</evidence>
<feature type="compositionally biased region" description="Polar residues" evidence="1">
    <location>
        <begin position="31"/>
        <end position="44"/>
    </location>
</feature>
<feature type="compositionally biased region" description="Polar residues" evidence="1">
    <location>
        <begin position="456"/>
        <end position="465"/>
    </location>
</feature>
<feature type="region of interest" description="Disordered" evidence="1">
    <location>
        <begin position="310"/>
        <end position="331"/>
    </location>
</feature>
<evidence type="ECO:0000313" key="4">
    <source>
        <dbReference type="Proteomes" id="UP000242427"/>
    </source>
</evidence>
<feature type="compositionally biased region" description="Pro residues" evidence="1">
    <location>
        <begin position="319"/>
        <end position="329"/>
    </location>
</feature>
<accession>A0A9X7JJK8</accession>